<dbReference type="SUPFAM" id="SSF63829">
    <property type="entry name" value="Calcium-dependent phosphotriesterase"/>
    <property type="match status" value="1"/>
</dbReference>
<sequence length="249" mass="27212">MSLINVDLNALATGAADYLASLYVSNDSNPGIALLFYDSSFVDIMGTNTSCRKIADLDWQAFHEGGVYNKENNSVYTSSNFVSLADNINVTVLSLETIPQSSTPPMQVCSLSDVKQHPETGDLWFSDPEFFVMVLFRLTVSSSPPTTSHCMSDTGARESNWDLSRSATISAYDIIANKRLEDKCLFAFADKGIPDGVRTDTNGNVWAGCDDGMHIWNPEDILVGKIYLTETSNNFAFAPGKAFVKKSTP</sequence>
<dbReference type="InterPro" id="IPR011042">
    <property type="entry name" value="6-blade_b-propeller_TolB-like"/>
</dbReference>
<dbReference type="Proteomes" id="UP000237271">
    <property type="component" value="Unassembled WGS sequence"/>
</dbReference>
<dbReference type="OrthoDB" id="89136at2759"/>
<dbReference type="EMBL" id="NCKW01015479">
    <property type="protein sequence ID" value="POM62947.1"/>
    <property type="molecule type" value="Genomic_DNA"/>
</dbReference>
<dbReference type="PANTHER" id="PTHR47064:SF2">
    <property type="entry name" value="SMP-30_GLUCONOLACTONASE_LRE-LIKE REGION DOMAIN-CONTAINING PROTEIN-RELATED"/>
    <property type="match status" value="1"/>
</dbReference>
<dbReference type="AlphaFoldDB" id="A0A2P4XBL5"/>
<organism evidence="1 2">
    <name type="scientific">Phytophthora palmivora</name>
    <dbReference type="NCBI Taxonomy" id="4796"/>
    <lineage>
        <taxon>Eukaryota</taxon>
        <taxon>Sar</taxon>
        <taxon>Stramenopiles</taxon>
        <taxon>Oomycota</taxon>
        <taxon>Peronosporomycetes</taxon>
        <taxon>Peronosporales</taxon>
        <taxon>Peronosporaceae</taxon>
        <taxon>Phytophthora</taxon>
    </lineage>
</organism>
<proteinExistence type="predicted"/>
<dbReference type="PANTHER" id="PTHR47064">
    <property type="entry name" value="PUTATIVE (AFU_ORTHOLOGUE AFUA_1G08990)-RELATED"/>
    <property type="match status" value="1"/>
</dbReference>
<dbReference type="Gene3D" id="2.120.10.30">
    <property type="entry name" value="TolB, C-terminal domain"/>
    <property type="match status" value="1"/>
</dbReference>
<gene>
    <name evidence="1" type="ORF">PHPALM_27837</name>
</gene>
<protein>
    <recommendedName>
        <fullName evidence="3">SMP-30/Gluconolactonase/LRE-like region domain-containing protein</fullName>
    </recommendedName>
</protein>
<reference evidence="1 2" key="1">
    <citation type="journal article" date="2017" name="Genome Biol. Evol.">
        <title>Phytophthora megakarya and P. palmivora, closely related causal agents of cacao black pod rot, underwent increases in genome sizes and gene numbers by different mechanisms.</title>
        <authorList>
            <person name="Ali S.S."/>
            <person name="Shao J."/>
            <person name="Lary D.J."/>
            <person name="Kronmiller B."/>
            <person name="Shen D."/>
            <person name="Strem M.D."/>
            <person name="Amoako-Attah I."/>
            <person name="Akrofi A.Y."/>
            <person name="Begoude B.A."/>
            <person name="Ten Hoopen G.M."/>
            <person name="Coulibaly K."/>
            <person name="Kebe B.I."/>
            <person name="Melnick R.L."/>
            <person name="Guiltinan M.J."/>
            <person name="Tyler B.M."/>
            <person name="Meinhardt L.W."/>
            <person name="Bailey B.A."/>
        </authorList>
    </citation>
    <scope>NUCLEOTIDE SEQUENCE [LARGE SCALE GENOMIC DNA]</scope>
    <source>
        <strain evidence="2">sbr112.9</strain>
    </source>
</reference>
<evidence type="ECO:0000313" key="2">
    <source>
        <dbReference type="Proteomes" id="UP000237271"/>
    </source>
</evidence>
<comment type="caution">
    <text evidence="1">The sequence shown here is derived from an EMBL/GenBank/DDBJ whole genome shotgun (WGS) entry which is preliminary data.</text>
</comment>
<evidence type="ECO:0000313" key="1">
    <source>
        <dbReference type="EMBL" id="POM62947.1"/>
    </source>
</evidence>
<name>A0A2P4XBL5_9STRA</name>
<evidence type="ECO:0008006" key="3">
    <source>
        <dbReference type="Google" id="ProtNLM"/>
    </source>
</evidence>
<dbReference type="InterPro" id="IPR052988">
    <property type="entry name" value="Oryzine_lactonohydrolase"/>
</dbReference>
<accession>A0A2P4XBL5</accession>
<keyword evidence="2" id="KW-1185">Reference proteome</keyword>